<dbReference type="KEGG" id="ttk:TST_1343"/>
<dbReference type="PATRIC" id="fig|1298851.3.peg.1418"/>
<dbReference type="RefSeq" id="WP_083498628.1">
    <property type="nucleotide sequence ID" value="NZ_AP013035.1"/>
</dbReference>
<reference evidence="2" key="1">
    <citation type="journal article" date="2018" name="Science">
        <title>A primordial and reversible TCA cycle in a facultatively chemolithoautotrophic thermophile.</title>
        <authorList>
            <person name="Nunoura T."/>
            <person name="Chikaraishi Y."/>
            <person name="Izaki R."/>
            <person name="Suwa T."/>
            <person name="Sato T."/>
            <person name="Harada T."/>
            <person name="Mori K."/>
            <person name="Kato Y."/>
            <person name="Miyazaki M."/>
            <person name="Shimamura S."/>
            <person name="Yanagawa K."/>
            <person name="Shuto A."/>
            <person name="Ohkouchi N."/>
            <person name="Fujita N."/>
            <person name="Takaki Y."/>
            <person name="Atomi H."/>
            <person name="Takai K."/>
        </authorList>
    </citation>
    <scope>NUCLEOTIDE SEQUENCE [LARGE SCALE GENOMIC DNA]</scope>
    <source>
        <strain evidence="2">DSM 17441 / JCM 13301 / NBRC 103674 / ABI70S6</strain>
    </source>
</reference>
<sequence>MMVILGAEDIKEVDVDALAIRVFLKALEILGGPRKLIEYRNLTWVPSLIQASYAIVMARELMKTEDQIAEYLGLTRQTVRNILRADEELVLKKLEGELQEKTPKAHTAGGLAKLAYKEIKEGRDNLDLILSILSPTGEALDITWPVEVLRRIKGLKFPISKEELRERLRGFRIEGVDAEEIFNKIEYPIKNPADLLKKVKNALEEVK</sequence>
<dbReference type="Proteomes" id="UP000063234">
    <property type="component" value="Chromosome"/>
</dbReference>
<dbReference type="NCBIfam" id="TIGR03879">
    <property type="entry name" value="near_KaiC_dom"/>
    <property type="match status" value="1"/>
</dbReference>
<evidence type="ECO:0008006" key="3">
    <source>
        <dbReference type="Google" id="ProtNLM"/>
    </source>
</evidence>
<keyword evidence="2" id="KW-1185">Reference proteome</keyword>
<proteinExistence type="predicted"/>
<dbReference type="InterPro" id="IPR022285">
    <property type="entry name" value="CHP03879_regulat_dom_put"/>
</dbReference>
<organism evidence="1 2">
    <name type="scientific">Thermosulfidibacter takaii (strain DSM 17441 / JCM 13301 / NBRC 103674 / ABI70S6)</name>
    <dbReference type="NCBI Taxonomy" id="1298851"/>
    <lineage>
        <taxon>Bacteria</taxon>
        <taxon>Pseudomonadati</taxon>
        <taxon>Thermosulfidibacterota</taxon>
        <taxon>Thermosulfidibacteria</taxon>
        <taxon>Thermosulfidibacterales</taxon>
        <taxon>Thermosulfidibacteraceae</taxon>
    </lineage>
</organism>
<protein>
    <recommendedName>
        <fullName evidence="3">KaiC associated regulatory domain-containing protein</fullName>
    </recommendedName>
</protein>
<gene>
    <name evidence="1" type="primary">k0774</name>
    <name evidence="1" type="ORF">TST_1343</name>
</gene>
<dbReference type="STRING" id="1298851.TST_1343"/>
<dbReference type="OrthoDB" id="5372654at2"/>
<evidence type="ECO:0000313" key="1">
    <source>
        <dbReference type="EMBL" id="BAT72130.1"/>
    </source>
</evidence>
<dbReference type="AlphaFoldDB" id="A0A0S3QUW8"/>
<evidence type="ECO:0000313" key="2">
    <source>
        <dbReference type="Proteomes" id="UP000063234"/>
    </source>
</evidence>
<accession>A0A0S3QUW8</accession>
<dbReference type="PANTHER" id="PTHR40727">
    <property type="entry name" value="TRANSCRIPTION REGULATOR, ENCODED NEXT TO RECA SUPERFAMILY ATPASE-RELATED"/>
    <property type="match status" value="1"/>
</dbReference>
<dbReference type="EMBL" id="AP013035">
    <property type="protein sequence ID" value="BAT72130.1"/>
    <property type="molecule type" value="Genomic_DNA"/>
</dbReference>
<name>A0A0S3QUW8_THET7</name>
<dbReference type="PANTHER" id="PTHR40727:SF1">
    <property type="entry name" value="BACTERIO-OPSIN ACTIVATOR"/>
    <property type="match status" value="1"/>
</dbReference>